<dbReference type="EMBL" id="AZFQ01000055">
    <property type="protein sequence ID" value="KRL96799.1"/>
    <property type="molecule type" value="Genomic_DNA"/>
</dbReference>
<dbReference type="AlphaFoldDB" id="A0A0R1UUI4"/>
<evidence type="ECO:0000259" key="3">
    <source>
        <dbReference type="PROSITE" id="PS50930"/>
    </source>
</evidence>
<dbReference type="SMART" id="SM00850">
    <property type="entry name" value="LytTR"/>
    <property type="match status" value="1"/>
</dbReference>
<evidence type="ECO:0000313" key="4">
    <source>
        <dbReference type="EMBL" id="KRL96799.1"/>
    </source>
</evidence>
<proteinExistence type="predicted"/>
<evidence type="ECO:0000259" key="2">
    <source>
        <dbReference type="PROSITE" id="PS50110"/>
    </source>
</evidence>
<dbReference type="PATRIC" id="fig|1423801.4.peg.2127"/>
<dbReference type="GO" id="GO:0000156">
    <property type="term" value="F:phosphorelay response regulator activity"/>
    <property type="evidence" value="ECO:0007669"/>
    <property type="project" value="InterPro"/>
</dbReference>
<dbReference type="InterPro" id="IPR011006">
    <property type="entry name" value="CheY-like_superfamily"/>
</dbReference>
<dbReference type="SUPFAM" id="SSF52172">
    <property type="entry name" value="CheY-like"/>
    <property type="match status" value="1"/>
</dbReference>
<name>A0A0R1UUI4_9LACO</name>
<dbReference type="Gene3D" id="3.40.50.2300">
    <property type="match status" value="1"/>
</dbReference>
<dbReference type="CDD" id="cd17532">
    <property type="entry name" value="REC_LytTR_AlgR-like"/>
    <property type="match status" value="1"/>
</dbReference>
<dbReference type="Pfam" id="PF04397">
    <property type="entry name" value="LytTR"/>
    <property type="match status" value="1"/>
</dbReference>
<evidence type="ECO:0000256" key="1">
    <source>
        <dbReference type="PROSITE-ProRule" id="PRU00169"/>
    </source>
</evidence>
<dbReference type="PANTHER" id="PTHR37299">
    <property type="entry name" value="TRANSCRIPTIONAL REGULATOR-RELATED"/>
    <property type="match status" value="1"/>
</dbReference>
<feature type="domain" description="Response regulatory" evidence="2">
    <location>
        <begin position="15"/>
        <end position="129"/>
    </location>
</feature>
<dbReference type="PROSITE" id="PS50110">
    <property type="entry name" value="RESPONSE_REGULATORY"/>
    <property type="match status" value="1"/>
</dbReference>
<accession>A0A0R1UUI4</accession>
<dbReference type="GO" id="GO:0003677">
    <property type="term" value="F:DNA binding"/>
    <property type="evidence" value="ECO:0007669"/>
    <property type="project" value="InterPro"/>
</dbReference>
<feature type="modified residue" description="4-aspartylphosphate" evidence="1">
    <location>
        <position position="66"/>
    </location>
</feature>
<keyword evidence="1" id="KW-0597">Phosphoprotein</keyword>
<dbReference type="Gene3D" id="2.20.25.10">
    <property type="match status" value="1"/>
</dbReference>
<sequence>MKNIFLLKTGGSCMNVLLVDDEPLARDELAYLLQQNITVNTVFKAEGVKEALALLFAHHIDLVFLDISLNEENGFTLAKELHQLNTPPLVIFATAYDKYAVQAFDINAIDYVLKPFDQERINQALQKAKLALSTRLPQGPPSSPAPQKDNQFITLTNDERTVVIKTREILAATVENGELTIFTLDGKKYVSHETLVWLRSHLAAQHFIQVHRSAIVNIDNIRELQPWFNHTFILIMTNNQRIPVGRSYLKVLKTRLNM</sequence>
<dbReference type="InterPro" id="IPR007492">
    <property type="entry name" value="LytTR_DNA-bd_dom"/>
</dbReference>
<keyword evidence="5" id="KW-1185">Reference proteome</keyword>
<dbReference type="InterPro" id="IPR046947">
    <property type="entry name" value="LytR-like"/>
</dbReference>
<dbReference type="PROSITE" id="PS50930">
    <property type="entry name" value="HTH_LYTTR"/>
    <property type="match status" value="1"/>
</dbReference>
<dbReference type="Proteomes" id="UP000051166">
    <property type="component" value="Unassembled WGS sequence"/>
</dbReference>
<evidence type="ECO:0000313" key="5">
    <source>
        <dbReference type="Proteomes" id="UP000051166"/>
    </source>
</evidence>
<gene>
    <name evidence="4" type="ORF">FD50_GL002080</name>
</gene>
<dbReference type="InterPro" id="IPR001789">
    <property type="entry name" value="Sig_transdc_resp-reg_receiver"/>
</dbReference>
<dbReference type="PANTHER" id="PTHR37299:SF1">
    <property type="entry name" value="STAGE 0 SPORULATION PROTEIN A HOMOLOG"/>
    <property type="match status" value="1"/>
</dbReference>
<reference evidence="4 5" key="1">
    <citation type="journal article" date="2015" name="Genome Announc.">
        <title>Expanding the biotechnology potential of lactobacilli through comparative genomics of 213 strains and associated genera.</title>
        <authorList>
            <person name="Sun Z."/>
            <person name="Harris H.M."/>
            <person name="McCann A."/>
            <person name="Guo C."/>
            <person name="Argimon S."/>
            <person name="Zhang W."/>
            <person name="Yang X."/>
            <person name="Jeffery I.B."/>
            <person name="Cooney J.C."/>
            <person name="Kagawa T.F."/>
            <person name="Liu W."/>
            <person name="Song Y."/>
            <person name="Salvetti E."/>
            <person name="Wrobel A."/>
            <person name="Rasinkangas P."/>
            <person name="Parkhill J."/>
            <person name="Rea M.C."/>
            <person name="O'Sullivan O."/>
            <person name="Ritari J."/>
            <person name="Douillard F.P."/>
            <person name="Paul Ross R."/>
            <person name="Yang R."/>
            <person name="Briner A.E."/>
            <person name="Felis G.E."/>
            <person name="de Vos W.M."/>
            <person name="Barrangou R."/>
            <person name="Klaenhammer T.R."/>
            <person name="Caufield P.W."/>
            <person name="Cui Y."/>
            <person name="Zhang H."/>
            <person name="O'Toole P.W."/>
        </authorList>
    </citation>
    <scope>NUCLEOTIDE SEQUENCE [LARGE SCALE GENOMIC DNA]</scope>
    <source>
        <strain evidence="4 5">DSM 16230</strain>
    </source>
</reference>
<dbReference type="Gene3D" id="2.40.50.40">
    <property type="match status" value="1"/>
</dbReference>
<comment type="caution">
    <text evidence="4">The sequence shown here is derived from an EMBL/GenBank/DDBJ whole genome shotgun (WGS) entry which is preliminary data.</text>
</comment>
<dbReference type="Pfam" id="PF00072">
    <property type="entry name" value="Response_reg"/>
    <property type="match status" value="1"/>
</dbReference>
<organism evidence="4 5">
    <name type="scientific">Liquorilactobacillus satsumensis DSM 16230 = JCM 12392</name>
    <dbReference type="NCBI Taxonomy" id="1423801"/>
    <lineage>
        <taxon>Bacteria</taxon>
        <taxon>Bacillati</taxon>
        <taxon>Bacillota</taxon>
        <taxon>Bacilli</taxon>
        <taxon>Lactobacillales</taxon>
        <taxon>Lactobacillaceae</taxon>
        <taxon>Liquorilactobacillus</taxon>
    </lineage>
</organism>
<feature type="domain" description="HTH LytTR-type" evidence="3">
    <location>
        <begin position="153"/>
        <end position="258"/>
    </location>
</feature>
<dbReference type="STRING" id="1423801.FD50_GL002080"/>
<protein>
    <submittedName>
        <fullName evidence="4">Response regulator</fullName>
    </submittedName>
</protein>
<dbReference type="SMART" id="SM00448">
    <property type="entry name" value="REC"/>
    <property type="match status" value="1"/>
</dbReference>